<dbReference type="Gene3D" id="2.20.25.10">
    <property type="match status" value="1"/>
</dbReference>
<dbReference type="PANTHER" id="PTHR33505">
    <property type="entry name" value="ZGC:162634"/>
    <property type="match status" value="1"/>
</dbReference>
<dbReference type="InterPro" id="IPR005651">
    <property type="entry name" value="Trm112-like"/>
</dbReference>
<dbReference type="HAMAP" id="MF_01187">
    <property type="entry name" value="UPF0434"/>
    <property type="match status" value="1"/>
</dbReference>
<proteinExistence type="inferred from homology"/>
<dbReference type="Proteomes" id="UP000003936">
    <property type="component" value="Chromosome"/>
</dbReference>
<organism evidence="2 3">
    <name type="scientific">secondary endosymbiont of Ctenarytaina eucalypti</name>
    <dbReference type="NCBI Taxonomy" id="1199245"/>
    <lineage>
        <taxon>Bacteria</taxon>
        <taxon>Pseudomonadati</taxon>
        <taxon>Pseudomonadota</taxon>
        <taxon>Gammaproteobacteria</taxon>
        <taxon>Enterobacterales</taxon>
        <taxon>Enterobacteriaceae</taxon>
        <taxon>aphid secondary symbionts</taxon>
    </lineage>
</organism>
<accession>J3YS10</accession>
<dbReference type="PANTHER" id="PTHR33505:SF4">
    <property type="entry name" value="PROTEIN PREY, MITOCHONDRIAL"/>
    <property type="match status" value="1"/>
</dbReference>
<dbReference type="AlphaFoldDB" id="J3YS10"/>
<dbReference type="SUPFAM" id="SSF158997">
    <property type="entry name" value="Trm112p-like"/>
    <property type="match status" value="1"/>
</dbReference>
<evidence type="ECO:0000313" key="2">
    <source>
        <dbReference type="EMBL" id="AFP84898.1"/>
    </source>
</evidence>
<dbReference type="RefSeq" id="WP_014888196.1">
    <property type="nucleotide sequence ID" value="NC_018419.1"/>
</dbReference>
<dbReference type="OrthoDB" id="9812205at2"/>
<evidence type="ECO:0000313" key="3">
    <source>
        <dbReference type="Proteomes" id="UP000003936"/>
    </source>
</evidence>
<dbReference type="EMBL" id="CP003546">
    <property type="protein sequence ID" value="AFP84898.1"/>
    <property type="molecule type" value="Genomic_DNA"/>
</dbReference>
<protein>
    <recommendedName>
        <fullName evidence="1">UPF0434 protein A359_05060</fullName>
    </recommendedName>
</protein>
<name>J3YS10_9ENTR</name>
<reference evidence="2 3" key="1">
    <citation type="journal article" date="2012" name="Mol. Biol. Evol.">
        <title>Genome reduction and co-evolution between the primary and secondary bacterial symbionts of psyllids.</title>
        <authorList>
            <person name="Sloan D.B."/>
            <person name="Moran N.A."/>
        </authorList>
    </citation>
    <scope>NUCLEOTIDE SEQUENCE [LARGE SCALE GENOMIC DNA]</scope>
    <source>
        <strain evidence="2">Ceuc_S</strain>
    </source>
</reference>
<dbReference type="Pfam" id="PF03966">
    <property type="entry name" value="Trm112p"/>
    <property type="match status" value="1"/>
</dbReference>
<dbReference type="STRING" id="1199245.A359_05060"/>
<dbReference type="FunFam" id="2.20.25.10:FF:000002">
    <property type="entry name" value="UPF0434 protein YcaR"/>
    <property type="match status" value="1"/>
</dbReference>
<gene>
    <name evidence="2" type="ORF">A359_05060</name>
</gene>
<dbReference type="KEGG" id="sect:A359_05060"/>
<dbReference type="GO" id="GO:0005829">
    <property type="term" value="C:cytosol"/>
    <property type="evidence" value="ECO:0007669"/>
    <property type="project" value="TreeGrafter"/>
</dbReference>
<comment type="similarity">
    <text evidence="1">Belongs to the UPF0434 family.</text>
</comment>
<keyword evidence="3" id="KW-1185">Reference proteome</keyword>
<dbReference type="HOGENOM" id="CLU_155659_3_1_6"/>
<evidence type="ECO:0000256" key="1">
    <source>
        <dbReference type="HAMAP-Rule" id="MF_01187"/>
    </source>
</evidence>
<sequence length="60" mass="6665">MIHRLLAIVACPCCHGKLDYNLERQELLCKSDALAYPVRDGVPVLLKSKARAMTVSKTHS</sequence>